<protein>
    <submittedName>
        <fullName evidence="3">Unannotated protein</fullName>
    </submittedName>
</protein>
<dbReference type="PANTHER" id="PTHR45947">
    <property type="entry name" value="SULFOQUINOVOSYL TRANSFERASE SQD2"/>
    <property type="match status" value="1"/>
</dbReference>
<dbReference type="InterPro" id="IPR001296">
    <property type="entry name" value="Glyco_trans_1"/>
</dbReference>
<dbReference type="Pfam" id="PF00534">
    <property type="entry name" value="Glycos_transf_1"/>
    <property type="match status" value="1"/>
</dbReference>
<feature type="domain" description="Glycosyltransferase subfamily 4-like N-terminal" evidence="2">
    <location>
        <begin position="15"/>
        <end position="208"/>
    </location>
</feature>
<dbReference type="AlphaFoldDB" id="A0A6J6BL48"/>
<dbReference type="Pfam" id="PF13439">
    <property type="entry name" value="Glyco_transf_4"/>
    <property type="match status" value="1"/>
</dbReference>
<organism evidence="3">
    <name type="scientific">freshwater metagenome</name>
    <dbReference type="NCBI Taxonomy" id="449393"/>
    <lineage>
        <taxon>unclassified sequences</taxon>
        <taxon>metagenomes</taxon>
        <taxon>ecological metagenomes</taxon>
    </lineage>
</organism>
<proteinExistence type="predicted"/>
<name>A0A6J6BL48_9ZZZZ</name>
<dbReference type="InterPro" id="IPR050194">
    <property type="entry name" value="Glycosyltransferase_grp1"/>
</dbReference>
<evidence type="ECO:0000313" key="3">
    <source>
        <dbReference type="EMBL" id="CAB4539781.1"/>
    </source>
</evidence>
<dbReference type="GO" id="GO:0016757">
    <property type="term" value="F:glycosyltransferase activity"/>
    <property type="evidence" value="ECO:0007669"/>
    <property type="project" value="InterPro"/>
</dbReference>
<evidence type="ECO:0000259" key="2">
    <source>
        <dbReference type="Pfam" id="PF13439"/>
    </source>
</evidence>
<dbReference type="EMBL" id="CAEZSG010000095">
    <property type="protein sequence ID" value="CAB4539781.1"/>
    <property type="molecule type" value="Genomic_DNA"/>
</dbReference>
<reference evidence="3" key="1">
    <citation type="submission" date="2020-05" db="EMBL/GenBank/DDBJ databases">
        <authorList>
            <person name="Chiriac C."/>
            <person name="Salcher M."/>
            <person name="Ghai R."/>
            <person name="Kavagutti S V."/>
        </authorList>
    </citation>
    <scope>NUCLEOTIDE SEQUENCE</scope>
</reference>
<dbReference type="Gene3D" id="3.40.50.2000">
    <property type="entry name" value="Glycogen Phosphorylase B"/>
    <property type="match status" value="2"/>
</dbReference>
<sequence length="391" mass="42881">MHVLIFCEQHPFTLGGAQVSVNLQAEFLERAGHTVTFVSPALRSGPVDDERYIDLPSLAVPTVAEYTWMWPRTSHLTMIATALQKRPSVDIVHVQSDFWGAALGYRFAHDNAIPIVHTMHHRLDVGVDGSIPLPGVFYAMLGQWQKWSLGSRFEKRPTTAFDYLAGYAHHADIVIAPSGHFARLLTHNDVTSRRNPQIAVVPTGVNDDVLDAVAHSPRVKHDLPVYAWVGRFSPEKRLLEFLDGVARATARLSVVIAGGGALAKKAKAMAGENVVFLGALPYDRAIEAIAEADFLVQSSNDFETQGMTVTEAVSLGTHVILVDEEVARDLPAGSYTLTTDLTAAALGRALDSTARNHVPAAGKRELDHLAEFRQSRRTKTMLDVYRRAIAR</sequence>
<evidence type="ECO:0000259" key="1">
    <source>
        <dbReference type="Pfam" id="PF00534"/>
    </source>
</evidence>
<dbReference type="InterPro" id="IPR028098">
    <property type="entry name" value="Glyco_trans_4-like_N"/>
</dbReference>
<gene>
    <name evidence="3" type="ORF">UFOPK1413_00670</name>
</gene>
<accession>A0A6J6BL48</accession>
<dbReference type="SUPFAM" id="SSF53756">
    <property type="entry name" value="UDP-Glycosyltransferase/glycogen phosphorylase"/>
    <property type="match status" value="1"/>
</dbReference>
<dbReference type="PANTHER" id="PTHR45947:SF13">
    <property type="entry name" value="TRANSFERASE"/>
    <property type="match status" value="1"/>
</dbReference>
<feature type="domain" description="Glycosyl transferase family 1" evidence="1">
    <location>
        <begin position="220"/>
        <end position="329"/>
    </location>
</feature>